<evidence type="ECO:0000313" key="3">
    <source>
        <dbReference type="Proteomes" id="UP001451303"/>
    </source>
</evidence>
<gene>
    <name evidence="2" type="ORF">QR685DRAFT_359601</name>
</gene>
<sequence length="331" mass="36964">MKSNWSPFSNPSFNYDDSGSRSNTHPDFSGIYRTVDRDGNGMGQEIYPYTQHELGHKGQTLYSTSHHANPPLDMPPLGTYPVNFPTSERSLPEGSDYGFFSDSSISGANYMEGLGSARNTGMTYGEYQGTVSNTINFENNNAIHFTALPHGSFINNNTHAVHGMHSHIFVGTSDYGPADVYAQPPEFGLNLGLALNPASAIRSSTMPNTTPLLTPPITTAATPMTIADNDHNYDDNYATNYNTLASKLPEREASASASRRREKKQGRVYRVSYNNHPSHRYTCHPCRFSTDVKRDFARHEETKKHKRKFHLEEPEEDMDRLEDNIAMGRQG</sequence>
<proteinExistence type="predicted"/>
<feature type="region of interest" description="Disordered" evidence="1">
    <location>
        <begin position="248"/>
        <end position="268"/>
    </location>
</feature>
<protein>
    <recommendedName>
        <fullName evidence="4">C2H2-type domain-containing protein</fullName>
    </recommendedName>
</protein>
<comment type="caution">
    <text evidence="2">The sequence shown here is derived from an EMBL/GenBank/DDBJ whole genome shotgun (WGS) entry which is preliminary data.</text>
</comment>
<dbReference type="Proteomes" id="UP001451303">
    <property type="component" value="Unassembled WGS sequence"/>
</dbReference>
<feature type="compositionally biased region" description="Basic residues" evidence="1">
    <location>
        <begin position="258"/>
        <end position="267"/>
    </location>
</feature>
<feature type="region of interest" description="Disordered" evidence="1">
    <location>
        <begin position="299"/>
        <end position="331"/>
    </location>
</feature>
<feature type="compositionally biased region" description="Low complexity" evidence="1">
    <location>
        <begin position="1"/>
        <end position="14"/>
    </location>
</feature>
<keyword evidence="3" id="KW-1185">Reference proteome</keyword>
<feature type="compositionally biased region" description="Polar residues" evidence="1">
    <location>
        <begin position="15"/>
        <end position="26"/>
    </location>
</feature>
<evidence type="ECO:0008006" key="4">
    <source>
        <dbReference type="Google" id="ProtNLM"/>
    </source>
</evidence>
<name>A0ABR3D569_NEUIN</name>
<reference evidence="2 3" key="1">
    <citation type="submission" date="2023-09" db="EMBL/GenBank/DDBJ databases">
        <title>Multi-omics analysis of a traditional fermented food reveals byproduct-associated fungal strains for waste-to-food upcycling.</title>
        <authorList>
            <consortium name="Lawrence Berkeley National Laboratory"/>
            <person name="Rekdal V.M."/>
            <person name="Villalobos-Escobedo J.M."/>
            <person name="Rodriguez-Valeron N."/>
            <person name="Garcia M.O."/>
            <person name="Vasquez D.P."/>
            <person name="Damayanti I."/>
            <person name="Sorensen P.M."/>
            <person name="Baidoo E.E."/>
            <person name="De Carvalho A.C."/>
            <person name="Riley R."/>
            <person name="Lipzen A."/>
            <person name="He G."/>
            <person name="Yan M."/>
            <person name="Haridas S."/>
            <person name="Daum C."/>
            <person name="Yoshinaga Y."/>
            <person name="Ng V."/>
            <person name="Grigoriev I.V."/>
            <person name="Munk R."/>
            <person name="Nuraida L."/>
            <person name="Wijaya C.H."/>
            <person name="Morales P.-C."/>
            <person name="Keasling J.D."/>
        </authorList>
    </citation>
    <scope>NUCLEOTIDE SEQUENCE [LARGE SCALE GENOMIC DNA]</scope>
    <source>
        <strain evidence="2 3">FGSC 2613</strain>
    </source>
</reference>
<organism evidence="2 3">
    <name type="scientific">Neurospora intermedia</name>
    <dbReference type="NCBI Taxonomy" id="5142"/>
    <lineage>
        <taxon>Eukaryota</taxon>
        <taxon>Fungi</taxon>
        <taxon>Dikarya</taxon>
        <taxon>Ascomycota</taxon>
        <taxon>Pezizomycotina</taxon>
        <taxon>Sordariomycetes</taxon>
        <taxon>Sordariomycetidae</taxon>
        <taxon>Sordariales</taxon>
        <taxon>Sordariaceae</taxon>
        <taxon>Neurospora</taxon>
    </lineage>
</organism>
<dbReference type="EMBL" id="JAVLET010000009">
    <property type="protein sequence ID" value="KAL0467442.1"/>
    <property type="molecule type" value="Genomic_DNA"/>
</dbReference>
<feature type="region of interest" description="Disordered" evidence="1">
    <location>
        <begin position="1"/>
        <end position="29"/>
    </location>
</feature>
<evidence type="ECO:0000313" key="2">
    <source>
        <dbReference type="EMBL" id="KAL0467442.1"/>
    </source>
</evidence>
<evidence type="ECO:0000256" key="1">
    <source>
        <dbReference type="SAM" id="MobiDB-lite"/>
    </source>
</evidence>
<accession>A0ABR3D569</accession>